<evidence type="ECO:0000256" key="1">
    <source>
        <dbReference type="ARBA" id="ARBA00001913"/>
    </source>
</evidence>
<keyword evidence="3" id="KW-0964">Secreted</keyword>
<dbReference type="SUPFAM" id="SSF51120">
    <property type="entry name" value="beta-Roll"/>
    <property type="match status" value="4"/>
</dbReference>
<protein>
    <submittedName>
        <fullName evidence="8">Hemolysin-type calcium-binding region</fullName>
    </submittedName>
</protein>
<dbReference type="InterPro" id="IPR050557">
    <property type="entry name" value="RTX_toxin/Mannuronan_C5-epim"/>
</dbReference>
<evidence type="ECO:0000259" key="7">
    <source>
        <dbReference type="Pfam" id="PF08548"/>
    </source>
</evidence>
<dbReference type="InterPro" id="IPR013858">
    <property type="entry name" value="Peptidase_M10B_C"/>
</dbReference>
<evidence type="ECO:0000256" key="6">
    <source>
        <dbReference type="SAM" id="MobiDB-lite"/>
    </source>
</evidence>
<name>A0A0B3RS44_9RHOB</name>
<dbReference type="Gene3D" id="2.150.10.10">
    <property type="entry name" value="Serralysin-like metalloprotease, C-terminal"/>
    <property type="match status" value="6"/>
</dbReference>
<accession>A0A0B3RS44</accession>
<dbReference type="Pfam" id="PF00353">
    <property type="entry name" value="HemolysinCabind"/>
    <property type="match status" value="7"/>
</dbReference>
<keyword evidence="4" id="KW-0677">Repeat</keyword>
<proteinExistence type="predicted"/>
<dbReference type="PATRIC" id="fig|1515334.3.peg.4702"/>
<dbReference type="InterPro" id="IPR018511">
    <property type="entry name" value="Hemolysin-typ_Ca-bd_CS"/>
</dbReference>
<comment type="caution">
    <text evidence="8">The sequence shown here is derived from an EMBL/GenBank/DDBJ whole genome shotgun (WGS) entry which is preliminary data.</text>
</comment>
<feature type="region of interest" description="Disordered" evidence="6">
    <location>
        <begin position="433"/>
        <end position="452"/>
    </location>
</feature>
<evidence type="ECO:0000313" key="9">
    <source>
        <dbReference type="Proteomes" id="UP000030960"/>
    </source>
</evidence>
<reference evidence="8 9" key="1">
    <citation type="submission" date="2014-10" db="EMBL/GenBank/DDBJ databases">
        <title>Genome sequence of Ponticoccus sp. strain UMTAT08 isolated from clonal culture of toxic dinoflagellate Alexandrium tamiyavanichii.</title>
        <authorList>
            <person name="Gan H.Y."/>
            <person name="Muhd D.-D."/>
            <person name="Mohd Noor M.E."/>
            <person name="Yeong Y.S."/>
            <person name="Usup G."/>
        </authorList>
    </citation>
    <scope>NUCLEOTIDE SEQUENCE [LARGE SCALE GENOMIC DNA]</scope>
    <source>
        <strain evidence="8 9">UMTAT08</strain>
    </source>
</reference>
<dbReference type="GO" id="GO:0005509">
    <property type="term" value="F:calcium ion binding"/>
    <property type="evidence" value="ECO:0007669"/>
    <property type="project" value="InterPro"/>
</dbReference>
<dbReference type="EMBL" id="JSUQ01000022">
    <property type="protein sequence ID" value="KHQ50752.1"/>
    <property type="molecule type" value="Genomic_DNA"/>
</dbReference>
<dbReference type="GO" id="GO:0005615">
    <property type="term" value="C:extracellular space"/>
    <property type="evidence" value="ECO:0007669"/>
    <property type="project" value="InterPro"/>
</dbReference>
<sequence length="1065" mass="111172">MPNFFTASSGGVSGIVGGNGFSAIANVLTIAGTVYTIASEIGSHVNGNGSFSDVEDPSLAAIAALREELKAEIDGLRDDITELEAALTDLIVSQFSGVQQQLLASAQSRAKSALDLLASYAIDQDVDRGEIISDASRALRDALSQAEQLLRPGQDLETIKVAIGAVAYTLYARMEVARELEGGEIASDKITRQIEDVMTFFDNVVTYVISRLSVEYGFEDLRQTEGSPDYDPALQALYEQYTADYPPSSSVFVVFLDDREFLPFYSAGFEEFEGRLASGYYGTPFAFSPDVVDNAAGDFEGPYLVAGTTNQYYIPSIDRIITLNSGEFYDDAGNPVASDHPEARSANEIWFAENSAWVLEQTLQWFGIDRVEFAELVANYLDLTDGEQFILPSIPGFDNAGTVVGTDGDDLIIGNDGDDLLQGGGDPDIIKGNEGNDTVEGGTGGDRLEGNEGNDILNGGEDNDALIGGPGDDTIDGGDGLDLAIYYGKRSEYVVTSYADAGIRYVQVEGPEGTDTLTNVERLVFDDRTVQIQSGGSPGLLGDILFSDGVRRIADDLMFLSGFGLVQAEGGMGEDTISALATIDTIIDGGPGNDLLRGSWSSVLDNQSTALFSGPRGSYLIHPTEFGINPVIEVSGPDGMDILTGFTELEFSDMTVGIVRASFNFTTFEAEGIGDLNDDIVLGTPGAAYLEGGGRNDTILAGSGDDTIHGGSTAPGPDGSDLIEAGAGDDLVWGDAGNDTIRGQEGDDTLIGGMGMDILDGGGDSDTASYRDSSAGLIADLQFPAMNSGEAKGDSYIGIENLEGSAFSDSLRGDPNDNGLTGGIGDDTLIGRGGNDLLQGDLGGDRLIGGTGTDTASYLSSDAGIIADLAAPASNTGDARGDTYSSVENILGSTWGDALRGNHLGNLIQGLGGDDIIIGRQGADTLVGGEGFDNLRGDGGNDVLRGGDDEDLLIGGMGRDMLTGGADADCFAFASAAEMGANANRDQILDFEQGVDMISLAGVVPGVLEFRGTAAFDPSGNPELRLMEMPSGSTIIQVDVDGDGLVDGEIRVADVVGLTEDDFTL</sequence>
<dbReference type="Pfam" id="PF08548">
    <property type="entry name" value="Peptidase_M10_C"/>
    <property type="match status" value="1"/>
</dbReference>
<dbReference type="PANTHER" id="PTHR38340">
    <property type="entry name" value="S-LAYER PROTEIN"/>
    <property type="match status" value="1"/>
</dbReference>
<dbReference type="AlphaFoldDB" id="A0A0B3RS44"/>
<feature type="domain" description="Peptidase M10 serralysin C-terminal" evidence="7">
    <location>
        <begin position="954"/>
        <end position="1051"/>
    </location>
</feature>
<evidence type="ECO:0000313" key="8">
    <source>
        <dbReference type="EMBL" id="KHQ50752.1"/>
    </source>
</evidence>
<dbReference type="PRINTS" id="PR00313">
    <property type="entry name" value="CABNDNGRPT"/>
</dbReference>
<comment type="cofactor">
    <cofactor evidence="1">
        <name>Ca(2+)</name>
        <dbReference type="ChEBI" id="CHEBI:29108"/>
    </cofactor>
</comment>
<evidence type="ECO:0000256" key="4">
    <source>
        <dbReference type="ARBA" id="ARBA00022737"/>
    </source>
</evidence>
<dbReference type="Proteomes" id="UP000030960">
    <property type="component" value="Unassembled WGS sequence"/>
</dbReference>
<evidence type="ECO:0000256" key="2">
    <source>
        <dbReference type="ARBA" id="ARBA00004613"/>
    </source>
</evidence>
<keyword evidence="5" id="KW-0175">Coiled coil</keyword>
<dbReference type="InterPro" id="IPR001343">
    <property type="entry name" value="Hemolysn_Ca-bd"/>
</dbReference>
<dbReference type="PANTHER" id="PTHR38340:SF1">
    <property type="entry name" value="S-LAYER PROTEIN"/>
    <property type="match status" value="1"/>
</dbReference>
<keyword evidence="9" id="KW-1185">Reference proteome</keyword>
<dbReference type="InterPro" id="IPR011049">
    <property type="entry name" value="Serralysin-like_metalloprot_C"/>
</dbReference>
<organism evidence="8 9">
    <name type="scientific">Mameliella alba</name>
    <dbReference type="NCBI Taxonomy" id="561184"/>
    <lineage>
        <taxon>Bacteria</taxon>
        <taxon>Pseudomonadati</taxon>
        <taxon>Pseudomonadota</taxon>
        <taxon>Alphaproteobacteria</taxon>
        <taxon>Rhodobacterales</taxon>
        <taxon>Roseobacteraceae</taxon>
        <taxon>Mameliella</taxon>
    </lineage>
</organism>
<evidence type="ECO:0000256" key="5">
    <source>
        <dbReference type="SAM" id="Coils"/>
    </source>
</evidence>
<evidence type="ECO:0000256" key="3">
    <source>
        <dbReference type="ARBA" id="ARBA00022525"/>
    </source>
</evidence>
<dbReference type="PROSITE" id="PS00330">
    <property type="entry name" value="HEMOLYSIN_CALCIUM"/>
    <property type="match status" value="6"/>
</dbReference>
<feature type="coiled-coil region" evidence="5">
    <location>
        <begin position="59"/>
        <end position="86"/>
    </location>
</feature>
<gene>
    <name evidence="8" type="ORF">OA50_04676</name>
</gene>
<dbReference type="RefSeq" id="WP_043145598.1">
    <property type="nucleotide sequence ID" value="NZ_JSUQ01000022.1"/>
</dbReference>
<comment type="subcellular location">
    <subcellularLocation>
        <location evidence="2">Secreted</location>
    </subcellularLocation>
</comment>
<dbReference type="STRING" id="561184.SAMN05216376_11180"/>